<dbReference type="EMBL" id="JAGFNP010000002">
    <property type="protein sequence ID" value="MBO3732108.1"/>
    <property type="molecule type" value="Genomic_DNA"/>
</dbReference>
<accession>A0ABS3U2X4</accession>
<proteinExistence type="predicted"/>
<reference evidence="2 3" key="1">
    <citation type="submission" date="2021-03" db="EMBL/GenBank/DDBJ databases">
        <title>Glycomyces sp. nov., a novel actinomycete isolated from soil.</title>
        <authorList>
            <person name="Yang X."/>
            <person name="Xu X."/>
        </authorList>
    </citation>
    <scope>NUCLEOTIDE SEQUENCE [LARGE SCALE GENOMIC DNA]</scope>
    <source>
        <strain evidence="2 3">NEAU-S30</strain>
    </source>
</reference>
<dbReference type="CDD" id="cd02440">
    <property type="entry name" value="AdoMet_MTases"/>
    <property type="match status" value="1"/>
</dbReference>
<comment type="caution">
    <text evidence="2">The sequence shown here is derived from an EMBL/GenBank/DDBJ whole genome shotgun (WGS) entry which is preliminary data.</text>
</comment>
<dbReference type="Gene3D" id="3.40.50.150">
    <property type="entry name" value="Vaccinia Virus protein VP39"/>
    <property type="match status" value="1"/>
</dbReference>
<dbReference type="Proteomes" id="UP000681341">
    <property type="component" value="Unassembled WGS sequence"/>
</dbReference>
<dbReference type="GO" id="GO:0008168">
    <property type="term" value="F:methyltransferase activity"/>
    <property type="evidence" value="ECO:0007669"/>
    <property type="project" value="UniProtKB-KW"/>
</dbReference>
<name>A0ABS3U2X4_9ACTN</name>
<feature type="domain" description="Methyltransferase type 11" evidence="1">
    <location>
        <begin position="50"/>
        <end position="137"/>
    </location>
</feature>
<evidence type="ECO:0000313" key="2">
    <source>
        <dbReference type="EMBL" id="MBO3732108.1"/>
    </source>
</evidence>
<dbReference type="GO" id="GO:0032259">
    <property type="term" value="P:methylation"/>
    <property type="evidence" value="ECO:0007669"/>
    <property type="project" value="UniProtKB-KW"/>
</dbReference>
<dbReference type="InterPro" id="IPR029063">
    <property type="entry name" value="SAM-dependent_MTases_sf"/>
</dbReference>
<dbReference type="SUPFAM" id="SSF53335">
    <property type="entry name" value="S-adenosyl-L-methionine-dependent methyltransferases"/>
    <property type="match status" value="1"/>
</dbReference>
<evidence type="ECO:0000313" key="3">
    <source>
        <dbReference type="Proteomes" id="UP000681341"/>
    </source>
</evidence>
<keyword evidence="2" id="KW-0808">Transferase</keyword>
<organism evidence="2 3">
    <name type="scientific">Glycomyces niveus</name>
    <dbReference type="NCBI Taxonomy" id="2820287"/>
    <lineage>
        <taxon>Bacteria</taxon>
        <taxon>Bacillati</taxon>
        <taxon>Actinomycetota</taxon>
        <taxon>Actinomycetes</taxon>
        <taxon>Glycomycetales</taxon>
        <taxon>Glycomycetaceae</taxon>
        <taxon>Glycomyces</taxon>
    </lineage>
</organism>
<dbReference type="RefSeq" id="WP_208494896.1">
    <property type="nucleotide sequence ID" value="NZ_JAGFNP010000002.1"/>
</dbReference>
<dbReference type="PANTHER" id="PTHR43591">
    <property type="entry name" value="METHYLTRANSFERASE"/>
    <property type="match status" value="1"/>
</dbReference>
<keyword evidence="3" id="KW-1185">Reference proteome</keyword>
<dbReference type="InterPro" id="IPR013216">
    <property type="entry name" value="Methyltransf_11"/>
</dbReference>
<gene>
    <name evidence="2" type="ORF">J5V16_04680</name>
</gene>
<sequence>MAVDIERTKGNYAHAGNLKSRASLYDYRKPQIDPVDIAAGLVPSDLRFALDVGCGYGRYLKRLRADHPRATIVGIDAAPGMLAEVEPPVMVADAQAIPYPDDSADTVLAMHMLYHVPDIAKALNEFRRVLKPGGTLLVSTNDHDDMAEPYAHWARAIRSVLGAETFFPGDEVAKFDSANAPGYLEAVFDSVERFEERGLVSVPEPGPLMDYLKSIRSFVDGDDSAFERIVETAAAELDAHFAEHDVFEFEKAIVFYRCR</sequence>
<keyword evidence="2" id="KW-0489">Methyltransferase</keyword>
<protein>
    <submittedName>
        <fullName evidence="2">Methyltransferase domain-containing protein</fullName>
    </submittedName>
</protein>
<dbReference type="Pfam" id="PF08241">
    <property type="entry name" value="Methyltransf_11"/>
    <property type="match status" value="1"/>
</dbReference>
<evidence type="ECO:0000259" key="1">
    <source>
        <dbReference type="Pfam" id="PF08241"/>
    </source>
</evidence>